<feature type="transmembrane region" description="Helical" evidence="11">
    <location>
        <begin position="20"/>
        <end position="38"/>
    </location>
</feature>
<dbReference type="InterPro" id="IPR003661">
    <property type="entry name" value="HisK_dim/P_dom"/>
</dbReference>
<comment type="caution">
    <text evidence="14">The sequence shown here is derived from an EMBL/GenBank/DDBJ whole genome shotgun (WGS) entry which is preliminary data.</text>
</comment>
<dbReference type="InterPro" id="IPR013727">
    <property type="entry name" value="2CSK_N"/>
</dbReference>
<dbReference type="PANTHER" id="PTHR45436">
    <property type="entry name" value="SENSOR HISTIDINE KINASE YKOH"/>
    <property type="match status" value="1"/>
</dbReference>
<dbReference type="EC" id="2.7.13.3" evidence="3"/>
<dbReference type="GO" id="GO:0000155">
    <property type="term" value="F:phosphorelay sensor kinase activity"/>
    <property type="evidence" value="ECO:0007669"/>
    <property type="project" value="InterPro"/>
</dbReference>
<protein>
    <recommendedName>
        <fullName evidence="3">histidine kinase</fullName>
        <ecNumber evidence="3">2.7.13.3</ecNumber>
    </recommendedName>
</protein>
<evidence type="ECO:0000256" key="9">
    <source>
        <dbReference type="ARBA" id="ARBA00023012"/>
    </source>
</evidence>
<dbReference type="AlphaFoldDB" id="A0A2P8FHG7"/>
<dbReference type="SUPFAM" id="SSF47384">
    <property type="entry name" value="Homodimeric domain of signal transducing histidine kinase"/>
    <property type="match status" value="1"/>
</dbReference>
<dbReference type="InterPro" id="IPR050428">
    <property type="entry name" value="TCS_sensor_his_kinase"/>
</dbReference>
<dbReference type="OrthoDB" id="913606at2"/>
<evidence type="ECO:0000256" key="10">
    <source>
        <dbReference type="ARBA" id="ARBA00023136"/>
    </source>
</evidence>
<evidence type="ECO:0000256" key="1">
    <source>
        <dbReference type="ARBA" id="ARBA00000085"/>
    </source>
</evidence>
<keyword evidence="15" id="KW-1185">Reference proteome</keyword>
<reference evidence="14 15" key="1">
    <citation type="submission" date="2018-03" db="EMBL/GenBank/DDBJ databases">
        <title>Genomic Encyclopedia of Archaeal and Bacterial Type Strains, Phase II (KMG-II): from individual species to whole genera.</title>
        <authorList>
            <person name="Goeker M."/>
        </authorList>
    </citation>
    <scope>NUCLEOTIDE SEQUENCE [LARGE SCALE GENOMIC DNA]</scope>
    <source>
        <strain evidence="14 15">DSM 100673</strain>
    </source>
</reference>
<evidence type="ECO:0000259" key="13">
    <source>
        <dbReference type="PROSITE" id="PS50885"/>
    </source>
</evidence>
<dbReference type="Gene3D" id="3.30.565.10">
    <property type="entry name" value="Histidine kinase-like ATPase, C-terminal domain"/>
    <property type="match status" value="1"/>
</dbReference>
<dbReference type="PROSITE" id="PS50885">
    <property type="entry name" value="HAMP"/>
    <property type="match status" value="1"/>
</dbReference>
<dbReference type="Pfam" id="PF02518">
    <property type="entry name" value="HATPase_c"/>
    <property type="match status" value="1"/>
</dbReference>
<dbReference type="CDD" id="cd00075">
    <property type="entry name" value="HATPase"/>
    <property type="match status" value="1"/>
</dbReference>
<evidence type="ECO:0000256" key="4">
    <source>
        <dbReference type="ARBA" id="ARBA00022553"/>
    </source>
</evidence>
<keyword evidence="6 11" id="KW-0812">Transmembrane</keyword>
<keyword evidence="5" id="KW-0808">Transferase</keyword>
<evidence type="ECO:0000259" key="12">
    <source>
        <dbReference type="PROSITE" id="PS50109"/>
    </source>
</evidence>
<evidence type="ECO:0000256" key="11">
    <source>
        <dbReference type="SAM" id="Phobius"/>
    </source>
</evidence>
<evidence type="ECO:0000256" key="7">
    <source>
        <dbReference type="ARBA" id="ARBA00022777"/>
    </source>
</evidence>
<gene>
    <name evidence="14" type="ORF">CLV88_102292</name>
</gene>
<dbReference type="Gene3D" id="1.10.287.130">
    <property type="match status" value="1"/>
</dbReference>
<feature type="domain" description="Histidine kinase" evidence="12">
    <location>
        <begin position="251"/>
        <end position="459"/>
    </location>
</feature>
<dbReference type="InterPro" id="IPR004358">
    <property type="entry name" value="Sig_transdc_His_kin-like_C"/>
</dbReference>
<dbReference type="CDD" id="cd00082">
    <property type="entry name" value="HisKA"/>
    <property type="match status" value="1"/>
</dbReference>
<sequence length="459" mass="49191">MTSSAPADVQVRGALRNRLVISLVGGAAVLAILIFLVVRSYAAQIAQQGQDDVLGASVTSILDAAIIRNGVIQIDIPYASFSMLNTPSDDRVFYAVYQDGTPISGYADLPPPLDTNATKNDFRTVTYNGTPVRLATAARVLIGADVRTEVKVSVAQTRDALSGTLNRISRNVALFGAGFFLLATVLSFWATSTTISRLRRLTDSVTRRGPKDLSPVAKPVPVEMAPLVSSLNSLMSRLDQSLHRSEDFIAEAAHRVRTPLATVRSHAEATLHRVEREENRQALRAMMRAIDESSRAAGQLLDHAMITFRADHLELQNLDLVDLVQDLVTRLTPIADMKHIDLRLTGDTSVPVSGDPILLQNALRNLIDNALKYAPSETEISLNVTTASRPTVEIRDQGAGFPTANMADLVSRFSRGENASDTIGSGLGLTIAQDVAAAHGGALVLSNNPKGGACVTLSL</sequence>
<keyword evidence="7 14" id="KW-0418">Kinase</keyword>
<evidence type="ECO:0000256" key="3">
    <source>
        <dbReference type="ARBA" id="ARBA00012438"/>
    </source>
</evidence>
<dbReference type="PANTHER" id="PTHR45436:SF1">
    <property type="entry name" value="SENSOR PROTEIN QSEC"/>
    <property type="match status" value="1"/>
</dbReference>
<evidence type="ECO:0000313" key="15">
    <source>
        <dbReference type="Proteomes" id="UP000240418"/>
    </source>
</evidence>
<dbReference type="PRINTS" id="PR00344">
    <property type="entry name" value="BCTRLSENSOR"/>
</dbReference>
<dbReference type="GO" id="GO:0005886">
    <property type="term" value="C:plasma membrane"/>
    <property type="evidence" value="ECO:0007669"/>
    <property type="project" value="TreeGrafter"/>
</dbReference>
<comment type="subcellular location">
    <subcellularLocation>
        <location evidence="2">Membrane</location>
    </subcellularLocation>
</comment>
<dbReference type="InterPro" id="IPR036097">
    <property type="entry name" value="HisK_dim/P_sf"/>
</dbReference>
<name>A0A2P8FHG7_9RHOB</name>
<keyword evidence="8 11" id="KW-1133">Transmembrane helix</keyword>
<dbReference type="InterPro" id="IPR005467">
    <property type="entry name" value="His_kinase_dom"/>
</dbReference>
<evidence type="ECO:0000256" key="2">
    <source>
        <dbReference type="ARBA" id="ARBA00004370"/>
    </source>
</evidence>
<dbReference type="InterPro" id="IPR003660">
    <property type="entry name" value="HAMP_dom"/>
</dbReference>
<keyword evidence="9" id="KW-0902">Two-component regulatory system</keyword>
<evidence type="ECO:0000256" key="8">
    <source>
        <dbReference type="ARBA" id="ARBA00022989"/>
    </source>
</evidence>
<evidence type="ECO:0000256" key="5">
    <source>
        <dbReference type="ARBA" id="ARBA00022679"/>
    </source>
</evidence>
<keyword evidence="10 11" id="KW-0472">Membrane</keyword>
<dbReference type="InterPro" id="IPR003594">
    <property type="entry name" value="HATPase_dom"/>
</dbReference>
<dbReference type="SMART" id="SM00387">
    <property type="entry name" value="HATPase_c"/>
    <property type="match status" value="1"/>
</dbReference>
<dbReference type="RefSeq" id="WP_106607365.1">
    <property type="nucleotide sequence ID" value="NZ_PYGJ01000002.1"/>
</dbReference>
<evidence type="ECO:0000313" key="14">
    <source>
        <dbReference type="EMBL" id="PSL21172.1"/>
    </source>
</evidence>
<evidence type="ECO:0000256" key="6">
    <source>
        <dbReference type="ARBA" id="ARBA00022692"/>
    </source>
</evidence>
<dbReference type="Pfam" id="PF08521">
    <property type="entry name" value="2CSK_N"/>
    <property type="match status" value="1"/>
</dbReference>
<dbReference type="EMBL" id="PYGJ01000002">
    <property type="protein sequence ID" value="PSL21172.1"/>
    <property type="molecule type" value="Genomic_DNA"/>
</dbReference>
<dbReference type="SUPFAM" id="SSF55874">
    <property type="entry name" value="ATPase domain of HSP90 chaperone/DNA topoisomerase II/histidine kinase"/>
    <property type="match status" value="1"/>
</dbReference>
<feature type="transmembrane region" description="Helical" evidence="11">
    <location>
        <begin position="172"/>
        <end position="190"/>
    </location>
</feature>
<comment type="catalytic activity">
    <reaction evidence="1">
        <text>ATP + protein L-histidine = ADP + protein N-phospho-L-histidine.</text>
        <dbReference type="EC" id="2.7.13.3"/>
    </reaction>
</comment>
<keyword evidence="4" id="KW-0597">Phosphoprotein</keyword>
<accession>A0A2P8FHG7</accession>
<dbReference type="PROSITE" id="PS50109">
    <property type="entry name" value="HIS_KIN"/>
    <property type="match status" value="1"/>
</dbReference>
<dbReference type="InterPro" id="IPR036890">
    <property type="entry name" value="HATPase_C_sf"/>
</dbReference>
<dbReference type="Proteomes" id="UP000240418">
    <property type="component" value="Unassembled WGS sequence"/>
</dbReference>
<dbReference type="Pfam" id="PF00512">
    <property type="entry name" value="HisKA"/>
    <property type="match status" value="1"/>
</dbReference>
<proteinExistence type="predicted"/>
<organism evidence="14 15">
    <name type="scientific">Shimia abyssi</name>
    <dbReference type="NCBI Taxonomy" id="1662395"/>
    <lineage>
        <taxon>Bacteria</taxon>
        <taxon>Pseudomonadati</taxon>
        <taxon>Pseudomonadota</taxon>
        <taxon>Alphaproteobacteria</taxon>
        <taxon>Rhodobacterales</taxon>
        <taxon>Roseobacteraceae</taxon>
    </lineage>
</organism>
<feature type="domain" description="HAMP" evidence="13">
    <location>
        <begin position="192"/>
        <end position="243"/>
    </location>
</feature>